<keyword evidence="2" id="KW-0178">Competence</keyword>
<dbReference type="Proteomes" id="UP001236415">
    <property type="component" value="Chromosome"/>
</dbReference>
<protein>
    <submittedName>
        <fullName evidence="4">Type II secretion system protein</fullName>
    </submittedName>
</protein>
<keyword evidence="5" id="KW-1185">Reference proteome</keyword>
<name>A0ABY8X168_9BACL</name>
<dbReference type="InterPro" id="IPR012902">
    <property type="entry name" value="N_methyl_site"/>
</dbReference>
<dbReference type="Pfam" id="PF07963">
    <property type="entry name" value="N_methyl"/>
    <property type="match status" value="1"/>
</dbReference>
<dbReference type="EMBL" id="CP127162">
    <property type="protein sequence ID" value="WIV18211.1"/>
    <property type="molecule type" value="Genomic_DNA"/>
</dbReference>
<accession>A0ABY8X168</accession>
<evidence type="ECO:0000256" key="2">
    <source>
        <dbReference type="ARBA" id="ARBA00023287"/>
    </source>
</evidence>
<dbReference type="RefSeq" id="WP_285743378.1">
    <property type="nucleotide sequence ID" value="NZ_CP127162.1"/>
</dbReference>
<organism evidence="4 5">
    <name type="scientific">Paenibacillus polygoni</name>
    <dbReference type="NCBI Taxonomy" id="3050112"/>
    <lineage>
        <taxon>Bacteria</taxon>
        <taxon>Bacillati</taxon>
        <taxon>Bacillota</taxon>
        <taxon>Bacilli</taxon>
        <taxon>Bacillales</taxon>
        <taxon>Paenibacillaceae</taxon>
        <taxon>Paenibacillus</taxon>
    </lineage>
</organism>
<reference evidence="4 5" key="1">
    <citation type="submission" date="2023-06" db="EMBL/GenBank/DDBJ databases">
        <title>Paenibacillus polygonum sp. nov., an endophytic bacterium, isolated from Polygonum lapathifolium L. in Nanji Wetland National Nature Reserve, South of Poyang Lake, Jiangxi Province, China.</title>
        <authorList>
            <person name="Yu Z."/>
        </authorList>
    </citation>
    <scope>NUCLEOTIDE SEQUENCE [LARGE SCALE GENOMIC DNA]</scope>
    <source>
        <strain evidence="4 5">C31</strain>
    </source>
</reference>
<comment type="subcellular location">
    <subcellularLocation>
        <location evidence="1">Cell surface</location>
    </subcellularLocation>
</comment>
<sequence>MKAQIQKEQGFTLVEVLAATIILSIVSLVVFSYFMNAHSYAKSNQNKTVMVNLARNALVYLEKQDFTKMDAYFKSDKEGSPIIKGSSCTQVTECKYNSLFRNAHTLPEVLNPKVNNVQYELVISYQSKLHQQLKDGTRIKSLELGGGMDSSQDGESLAGYLLPVKVTVTGPGGPRGHRNEAVVEGYITDEKIRR</sequence>
<proteinExistence type="predicted"/>
<feature type="transmembrane region" description="Helical" evidence="3">
    <location>
        <begin position="12"/>
        <end position="35"/>
    </location>
</feature>
<evidence type="ECO:0000256" key="3">
    <source>
        <dbReference type="SAM" id="Phobius"/>
    </source>
</evidence>
<evidence type="ECO:0000313" key="5">
    <source>
        <dbReference type="Proteomes" id="UP001236415"/>
    </source>
</evidence>
<keyword evidence="3" id="KW-0812">Transmembrane</keyword>
<keyword evidence="3" id="KW-0472">Membrane</keyword>
<gene>
    <name evidence="4" type="ORF">QPK24_17645</name>
</gene>
<keyword evidence="3" id="KW-1133">Transmembrane helix</keyword>
<evidence type="ECO:0000256" key="1">
    <source>
        <dbReference type="ARBA" id="ARBA00004241"/>
    </source>
</evidence>
<dbReference type="NCBIfam" id="TIGR02532">
    <property type="entry name" value="IV_pilin_GFxxxE"/>
    <property type="match status" value="1"/>
</dbReference>
<evidence type="ECO:0000313" key="4">
    <source>
        <dbReference type="EMBL" id="WIV18211.1"/>
    </source>
</evidence>
<dbReference type="PROSITE" id="PS00409">
    <property type="entry name" value="PROKAR_NTER_METHYL"/>
    <property type="match status" value="1"/>
</dbReference>